<dbReference type="GO" id="GO:0006281">
    <property type="term" value="P:DNA repair"/>
    <property type="evidence" value="ECO:0007669"/>
    <property type="project" value="UniProtKB-KW"/>
</dbReference>
<evidence type="ECO:0000313" key="7">
    <source>
        <dbReference type="EMBL" id="KAK2068186.1"/>
    </source>
</evidence>
<feature type="compositionally biased region" description="Basic and acidic residues" evidence="5">
    <location>
        <begin position="90"/>
        <end position="165"/>
    </location>
</feature>
<dbReference type="GO" id="GO:0033186">
    <property type="term" value="C:CAF-1 complex"/>
    <property type="evidence" value="ECO:0007669"/>
    <property type="project" value="TreeGrafter"/>
</dbReference>
<feature type="compositionally biased region" description="Low complexity" evidence="5">
    <location>
        <begin position="455"/>
        <end position="464"/>
    </location>
</feature>
<evidence type="ECO:0000256" key="3">
    <source>
        <dbReference type="ARBA" id="ARBA00023204"/>
    </source>
</evidence>
<evidence type="ECO:0000256" key="1">
    <source>
        <dbReference type="ARBA" id="ARBA00004123"/>
    </source>
</evidence>
<evidence type="ECO:0000256" key="5">
    <source>
        <dbReference type="SAM" id="MobiDB-lite"/>
    </source>
</evidence>
<feature type="region of interest" description="Disordered" evidence="5">
    <location>
        <begin position="342"/>
        <end position="404"/>
    </location>
</feature>
<feature type="compositionally biased region" description="Low complexity" evidence="5">
    <location>
        <begin position="44"/>
        <end position="53"/>
    </location>
</feature>
<evidence type="ECO:0000256" key="2">
    <source>
        <dbReference type="ARBA" id="ARBA00022763"/>
    </source>
</evidence>
<dbReference type="Proteomes" id="UP001217918">
    <property type="component" value="Unassembled WGS sequence"/>
</dbReference>
<name>A0AAD9HZA0_9PEZI</name>
<keyword evidence="2" id="KW-0227">DNA damage</keyword>
<accession>A0AAD9HZA0</accession>
<dbReference type="AlphaFoldDB" id="A0AAD9HZA0"/>
<dbReference type="GO" id="GO:0006334">
    <property type="term" value="P:nucleosome assembly"/>
    <property type="evidence" value="ECO:0007669"/>
    <property type="project" value="TreeGrafter"/>
</dbReference>
<dbReference type="PANTHER" id="PTHR15272:SF0">
    <property type="entry name" value="CHROMATIN ASSEMBLY FACTOR 1 SUBUNIT A"/>
    <property type="match status" value="1"/>
</dbReference>
<protein>
    <recommendedName>
        <fullName evidence="6">Chromatin assembly factor 1 subunit A dimerization domain-containing protein</fullName>
    </recommendedName>
</protein>
<dbReference type="EMBL" id="JAQQPM010000002">
    <property type="protein sequence ID" value="KAK2068186.1"/>
    <property type="molecule type" value="Genomic_DNA"/>
</dbReference>
<keyword evidence="3" id="KW-0234">DNA repair</keyword>
<keyword evidence="4" id="KW-0539">Nucleus</keyword>
<evidence type="ECO:0000313" key="8">
    <source>
        <dbReference type="Proteomes" id="UP001217918"/>
    </source>
</evidence>
<proteinExistence type="predicted"/>
<dbReference type="PANTHER" id="PTHR15272">
    <property type="entry name" value="CHROMATIN ASSEMBLY FACTOR 1 SUBUNIT A CAF-1 SUBUNIT A"/>
    <property type="match status" value="1"/>
</dbReference>
<comment type="caution">
    <text evidence="7">The sequence shown here is derived from an EMBL/GenBank/DDBJ whole genome shotgun (WGS) entry which is preliminary data.</text>
</comment>
<sequence length="560" mass="61797">MEKPNLVPTPTNNNQALDCCPELTESESSALSSLSPSPNPSPTRPSTMTSVPSKEQLPVGTANVDAKTVTMSAPPSTAAPPVTGAKRKRATAEEKAQAEAEKKERAAERERKKLEKEQEAKVRAEAKAAKAAVKAKEDAEKKERSEERERKRQKKEEDMAKDKRQQMKLGNFFTLGPATPKKGEKATGPVKSDVAASPAGATAKPDQKGAVSLYKQVFKPFFVKEHVTLAPSRPQVDQDTLEAKCKRKRGRVCPSVRKIMADYGGATESTAVDVSTESQNTQIRQTRDALRLIPLKTLKFHEDVRPPYVGTVTNLPPDSQSLAKLARRPVSRNVLPLHYAYDSEAEWQEEDGEDVDLEDDEEDLDNDDDLGDFLDDTDDAGPARGHLFTSNMEPESTGLCWEDPQRRSPVPRLYQFRLEFINESLPHHHSIDPFSTAYWAQPREQQTTTADGVLSSRPKPSSSSAAGEDSKRVMAPPAPAADGTCRALSNVTNLVPRLSKEKEQDFKALMRENPALSKVGIVELFASKHGSVKKTQIKASWEALTVSEGRRKGWRLREDV</sequence>
<dbReference type="Pfam" id="PF12253">
    <property type="entry name" value="CAF1A_dimeriz"/>
    <property type="match status" value="1"/>
</dbReference>
<keyword evidence="8" id="KW-1185">Reference proteome</keyword>
<feature type="compositionally biased region" description="Low complexity" evidence="5">
    <location>
        <begin position="68"/>
        <end position="84"/>
    </location>
</feature>
<reference evidence="7" key="1">
    <citation type="journal article" date="2023" name="Mol. Plant Microbe Interact.">
        <title>Elucidating the Obligate Nature and Biological Capacity of an Invasive Fungal Corn Pathogen.</title>
        <authorList>
            <person name="MacCready J.S."/>
            <person name="Roggenkamp E.M."/>
            <person name="Gdanetz K."/>
            <person name="Chilvers M.I."/>
        </authorList>
    </citation>
    <scope>NUCLEOTIDE SEQUENCE</scope>
    <source>
        <strain evidence="7">PM02</strain>
    </source>
</reference>
<feature type="compositionally biased region" description="Low complexity" evidence="5">
    <location>
        <begin position="21"/>
        <end position="36"/>
    </location>
</feature>
<organism evidence="7 8">
    <name type="scientific">Phyllachora maydis</name>
    <dbReference type="NCBI Taxonomy" id="1825666"/>
    <lineage>
        <taxon>Eukaryota</taxon>
        <taxon>Fungi</taxon>
        <taxon>Dikarya</taxon>
        <taxon>Ascomycota</taxon>
        <taxon>Pezizomycotina</taxon>
        <taxon>Sordariomycetes</taxon>
        <taxon>Sordariomycetidae</taxon>
        <taxon>Phyllachorales</taxon>
        <taxon>Phyllachoraceae</taxon>
        <taxon>Phyllachora</taxon>
    </lineage>
</organism>
<dbReference type="InterPro" id="IPR022043">
    <property type="entry name" value="CAF1A_DD"/>
</dbReference>
<feature type="domain" description="Chromatin assembly factor 1 subunit A dimerization" evidence="6">
    <location>
        <begin position="296"/>
        <end position="369"/>
    </location>
</feature>
<comment type="subcellular location">
    <subcellularLocation>
        <location evidence="1">Nucleus</location>
    </subcellularLocation>
</comment>
<feature type="compositionally biased region" description="Acidic residues" evidence="5">
    <location>
        <begin position="343"/>
        <end position="379"/>
    </location>
</feature>
<gene>
    <name evidence="7" type="ORF">P8C59_002843</name>
</gene>
<evidence type="ECO:0000259" key="6">
    <source>
        <dbReference type="Pfam" id="PF12253"/>
    </source>
</evidence>
<evidence type="ECO:0000256" key="4">
    <source>
        <dbReference type="ARBA" id="ARBA00023242"/>
    </source>
</evidence>
<feature type="region of interest" description="Disordered" evidence="5">
    <location>
        <begin position="1"/>
        <end position="208"/>
    </location>
</feature>
<feature type="region of interest" description="Disordered" evidence="5">
    <location>
        <begin position="444"/>
        <end position="482"/>
    </location>
</feature>
<dbReference type="GO" id="GO:0005634">
    <property type="term" value="C:nucleus"/>
    <property type="evidence" value="ECO:0007669"/>
    <property type="project" value="UniProtKB-SubCell"/>
</dbReference>